<proteinExistence type="predicted"/>
<comment type="caution">
    <text evidence="3">The sequence shown here is derived from an EMBL/GenBank/DDBJ whole genome shotgun (WGS) entry which is preliminary data.</text>
</comment>
<feature type="region of interest" description="Disordered" evidence="2">
    <location>
        <begin position="448"/>
        <end position="468"/>
    </location>
</feature>
<protein>
    <submittedName>
        <fullName evidence="3">Uncharacterized protein</fullName>
    </submittedName>
</protein>
<feature type="region of interest" description="Disordered" evidence="2">
    <location>
        <begin position="149"/>
        <end position="200"/>
    </location>
</feature>
<evidence type="ECO:0000256" key="2">
    <source>
        <dbReference type="SAM" id="MobiDB-lite"/>
    </source>
</evidence>
<evidence type="ECO:0000313" key="3">
    <source>
        <dbReference type="EMBL" id="KAJ4455615.1"/>
    </source>
</evidence>
<sequence length="468" mass="50287">MWFCFDARASQVAPAPADMMDFLGLIHRLLDDHARLAAANQKLQEQLAAVNLRFQEELVADKKWLLEDHARLAAANQKLQEDNQKLQEGLVTDTQRLLADTQRLLDELAVAKRQRLAMEAEHEVVRRRERDQAVRLAYVETRLALSLEQEGIRSPTPRSIIPPESSPSPSPRRSPIDTILKPGEKGYPRPTSALVSETKPSAAESTAFEILCTHLLTSALASPHSNPHAPYPTTPSHTTLFTPDGPATAPLRPVFLALVAFREGKAVLDIVQPAPPLPSLPVLRSSAPPDGPRPMYATPPTGVLRPNPRHPEKLSPHAIAMAPAPSPLLAASPTAPASASASESAAVCQNSYVVGGFTLNAETIKEKIFQVAGAVKALLSQKTGARHTLDSAVPLSDLIAYCAVVVRGPLNDEDRHFFHLTAITRGMGAYLEAGRFCLFPSQGGHGGAAMPRSGASHALPSLPPPSPP</sequence>
<reference evidence="3" key="1">
    <citation type="journal article" date="2022" name="bioRxiv">
        <title>Genomics of Preaxostyla Flagellates Illuminates Evolutionary Transitions and the Path Towards Mitochondrial Loss.</title>
        <authorList>
            <person name="Novak L.V.F."/>
            <person name="Treitli S.C."/>
            <person name="Pyrih J."/>
            <person name="Halakuc P."/>
            <person name="Pipaliya S.V."/>
            <person name="Vacek V."/>
            <person name="Brzon O."/>
            <person name="Soukal P."/>
            <person name="Eme L."/>
            <person name="Dacks J.B."/>
            <person name="Karnkowska A."/>
            <person name="Elias M."/>
            <person name="Hampl V."/>
        </authorList>
    </citation>
    <scope>NUCLEOTIDE SEQUENCE</scope>
    <source>
        <strain evidence="3">RCP-MX</strain>
    </source>
</reference>
<keyword evidence="4" id="KW-1185">Reference proteome</keyword>
<feature type="compositionally biased region" description="Low complexity" evidence="2">
    <location>
        <begin position="152"/>
        <end position="163"/>
    </location>
</feature>
<organism evidence="3 4">
    <name type="scientific">Paratrimastix pyriformis</name>
    <dbReference type="NCBI Taxonomy" id="342808"/>
    <lineage>
        <taxon>Eukaryota</taxon>
        <taxon>Metamonada</taxon>
        <taxon>Preaxostyla</taxon>
        <taxon>Paratrimastigidae</taxon>
        <taxon>Paratrimastix</taxon>
    </lineage>
</organism>
<feature type="coiled-coil region" evidence="1">
    <location>
        <begin position="26"/>
        <end position="121"/>
    </location>
</feature>
<dbReference type="EMBL" id="JAPMOS010000099">
    <property type="protein sequence ID" value="KAJ4455615.1"/>
    <property type="molecule type" value="Genomic_DNA"/>
</dbReference>
<accession>A0ABQ8UE31</accession>
<evidence type="ECO:0000256" key="1">
    <source>
        <dbReference type="SAM" id="Coils"/>
    </source>
</evidence>
<gene>
    <name evidence="3" type="ORF">PAPYR_9367</name>
</gene>
<name>A0ABQ8UE31_9EUKA</name>
<evidence type="ECO:0000313" key="4">
    <source>
        <dbReference type="Proteomes" id="UP001141327"/>
    </source>
</evidence>
<keyword evidence="1" id="KW-0175">Coiled coil</keyword>
<feature type="region of interest" description="Disordered" evidence="2">
    <location>
        <begin position="281"/>
        <end position="306"/>
    </location>
</feature>
<dbReference type="Proteomes" id="UP001141327">
    <property type="component" value="Unassembled WGS sequence"/>
</dbReference>